<dbReference type="GO" id="GO:0046872">
    <property type="term" value="F:metal ion binding"/>
    <property type="evidence" value="ECO:0007669"/>
    <property type="project" value="UniProtKB-KW"/>
</dbReference>
<dbReference type="GO" id="GO:0016301">
    <property type="term" value="F:kinase activity"/>
    <property type="evidence" value="ECO:0007669"/>
    <property type="project" value="UniProtKB-KW"/>
</dbReference>
<dbReference type="PANTHER" id="PTHR30031">
    <property type="entry name" value="PHOSPHOENOLPYRUVATE CARBOXYKINASE ATP"/>
    <property type="match status" value="1"/>
</dbReference>
<evidence type="ECO:0000313" key="11">
    <source>
        <dbReference type="EMBL" id="QES87381.1"/>
    </source>
</evidence>
<feature type="binding site" evidence="10">
    <location>
        <position position="195"/>
    </location>
    <ligand>
        <name>substrate</name>
    </ligand>
</feature>
<keyword evidence="5 10" id="KW-0547">Nucleotide-binding</keyword>
<keyword evidence="10" id="KW-0464">Manganese</keyword>
<feature type="binding site" evidence="10">
    <location>
        <position position="221"/>
    </location>
    <ligand>
        <name>Mn(2+)</name>
        <dbReference type="ChEBI" id="CHEBI:29035"/>
    </ligand>
</feature>
<dbReference type="InterPro" id="IPR013035">
    <property type="entry name" value="PEP_carboxykinase_C"/>
</dbReference>
<dbReference type="GO" id="GO:0005829">
    <property type="term" value="C:cytosol"/>
    <property type="evidence" value="ECO:0007669"/>
    <property type="project" value="TreeGrafter"/>
</dbReference>
<proteinExistence type="inferred from homology"/>
<evidence type="ECO:0000256" key="7">
    <source>
        <dbReference type="ARBA" id="ARBA00022840"/>
    </source>
</evidence>
<feature type="binding site" evidence="10">
    <location>
        <position position="258"/>
    </location>
    <ligand>
        <name>Mn(2+)</name>
        <dbReference type="ChEBI" id="CHEBI:29035"/>
    </ligand>
</feature>
<feature type="binding site" evidence="10">
    <location>
        <position position="286"/>
    </location>
    <ligand>
        <name>ATP</name>
        <dbReference type="ChEBI" id="CHEBI:30616"/>
    </ligand>
</feature>
<keyword evidence="11" id="KW-0418">Kinase</keyword>
<dbReference type="PROSITE" id="PS00532">
    <property type="entry name" value="PEPCK_ATP"/>
    <property type="match status" value="1"/>
</dbReference>
<dbReference type="Gene3D" id="3.90.228.20">
    <property type="match status" value="1"/>
</dbReference>
<feature type="binding site" evidence="10">
    <location>
        <begin position="443"/>
        <end position="444"/>
    </location>
    <ligand>
        <name>ATP</name>
        <dbReference type="ChEBI" id="CHEBI:30616"/>
    </ligand>
</feature>
<evidence type="ECO:0000256" key="9">
    <source>
        <dbReference type="ARBA" id="ARBA00047371"/>
    </source>
</evidence>
<dbReference type="GO" id="GO:0005524">
    <property type="term" value="F:ATP binding"/>
    <property type="evidence" value="ECO:0007669"/>
    <property type="project" value="UniProtKB-UniRule"/>
</dbReference>
<evidence type="ECO:0000256" key="4">
    <source>
        <dbReference type="ARBA" id="ARBA00022432"/>
    </source>
</evidence>
<feature type="binding site" evidence="10">
    <location>
        <position position="60"/>
    </location>
    <ligand>
        <name>substrate</name>
    </ligand>
</feature>
<dbReference type="KEGG" id="arac:E0W69_001465"/>
<gene>
    <name evidence="10 11" type="primary">pckA</name>
    <name evidence="11" type="ORF">E0W69_001465</name>
</gene>
<dbReference type="NCBIfam" id="NF006821">
    <property type="entry name" value="PRK09344.1-3"/>
    <property type="match status" value="1"/>
</dbReference>
<dbReference type="SUPFAM" id="SSF68923">
    <property type="entry name" value="PEP carboxykinase N-terminal domain"/>
    <property type="match status" value="1"/>
</dbReference>
<comment type="cofactor">
    <cofactor evidence="10">
        <name>Mn(2+)</name>
        <dbReference type="ChEBI" id="CHEBI:29035"/>
    </cofactor>
    <text evidence="10">Binds 1 Mn(2+) ion per subunit.</text>
</comment>
<reference evidence="11 12" key="1">
    <citation type="submission" date="2019-09" db="EMBL/GenBank/DDBJ databases">
        <title>Complete genome sequence of Arachidicoccus sp. B3-10 isolated from apple orchard soil.</title>
        <authorList>
            <person name="Kim H.S."/>
            <person name="Han K.-I."/>
            <person name="Suh M.K."/>
            <person name="Lee K.C."/>
            <person name="Eom M.K."/>
            <person name="Kim J.-S."/>
            <person name="Kang S.W."/>
            <person name="Sin Y."/>
            <person name="Lee J.-S."/>
        </authorList>
    </citation>
    <scope>NUCLEOTIDE SEQUENCE [LARGE SCALE GENOMIC DNA]</scope>
    <source>
        <strain evidence="11 12">B3-10</strain>
    </source>
</reference>
<comment type="subcellular location">
    <subcellularLocation>
        <location evidence="10">Cytoplasm</location>
    </subcellularLocation>
</comment>
<feature type="binding site" evidence="10">
    <location>
        <position position="449"/>
    </location>
    <ligand>
        <name>ATP</name>
        <dbReference type="ChEBI" id="CHEBI:30616"/>
    </ligand>
</feature>
<dbReference type="GO" id="GO:0004612">
    <property type="term" value="F:phosphoenolpyruvate carboxykinase (ATP) activity"/>
    <property type="evidence" value="ECO:0007669"/>
    <property type="project" value="UniProtKB-UniRule"/>
</dbReference>
<protein>
    <recommendedName>
        <fullName evidence="3 10">Phosphoenolpyruvate carboxykinase (ATP)</fullName>
        <shortName evidence="10">PCK</shortName>
        <shortName evidence="10">PEP carboxykinase</shortName>
        <shortName evidence="10">PEPCK</shortName>
        <ecNumber evidence="3 10">4.1.1.49</ecNumber>
    </recommendedName>
</protein>
<dbReference type="EC" id="4.1.1.49" evidence="3 10"/>
<keyword evidence="10" id="KW-0479">Metal-binding</keyword>
<keyword evidence="7 10" id="KW-0067">ATP-binding</keyword>
<comment type="similarity">
    <text evidence="2 10">Belongs to the phosphoenolpyruvate carboxykinase (ATP) family.</text>
</comment>
<dbReference type="NCBIfam" id="NF006820">
    <property type="entry name" value="PRK09344.1-2"/>
    <property type="match status" value="1"/>
</dbReference>
<dbReference type="NCBIfam" id="TIGR00224">
    <property type="entry name" value="pckA"/>
    <property type="match status" value="1"/>
</dbReference>
<dbReference type="EMBL" id="CP044016">
    <property type="protein sequence ID" value="QES87381.1"/>
    <property type="molecule type" value="Genomic_DNA"/>
</dbReference>
<evidence type="ECO:0000256" key="1">
    <source>
        <dbReference type="ARBA" id="ARBA00004742"/>
    </source>
</evidence>
<dbReference type="Pfam" id="PF01293">
    <property type="entry name" value="PEPCK_ATP"/>
    <property type="match status" value="1"/>
</dbReference>
<dbReference type="OrthoDB" id="9806325at2"/>
<dbReference type="PANTHER" id="PTHR30031:SF0">
    <property type="entry name" value="PHOSPHOENOLPYRUVATE CARBOXYKINASE (ATP)"/>
    <property type="match status" value="1"/>
</dbReference>
<dbReference type="InterPro" id="IPR008210">
    <property type="entry name" value="PEP_carboxykinase_N"/>
</dbReference>
<comment type="catalytic activity">
    <reaction evidence="9 10">
        <text>oxaloacetate + ATP = phosphoenolpyruvate + ADP + CO2</text>
        <dbReference type="Rhea" id="RHEA:18617"/>
        <dbReference type="ChEBI" id="CHEBI:16452"/>
        <dbReference type="ChEBI" id="CHEBI:16526"/>
        <dbReference type="ChEBI" id="CHEBI:30616"/>
        <dbReference type="ChEBI" id="CHEBI:58702"/>
        <dbReference type="ChEBI" id="CHEBI:456216"/>
        <dbReference type="EC" id="4.1.1.49"/>
    </reaction>
</comment>
<feature type="binding site" evidence="10">
    <location>
        <position position="323"/>
    </location>
    <ligand>
        <name>substrate</name>
    </ligand>
</feature>
<comment type="function">
    <text evidence="10">Involved in the gluconeogenesis. Catalyzes the conversion of oxaloacetate (OAA) to phosphoenolpyruvate (PEP) through direct phosphoryl transfer between the nucleoside triphosphate and OAA.</text>
</comment>
<dbReference type="Gene3D" id="2.170.8.10">
    <property type="entry name" value="Phosphoenolpyruvate Carboxykinase, domain 2"/>
    <property type="match status" value="1"/>
</dbReference>
<evidence type="ECO:0000256" key="3">
    <source>
        <dbReference type="ARBA" id="ARBA00012363"/>
    </source>
</evidence>
<accession>A0A5P2G790</accession>
<evidence type="ECO:0000313" key="12">
    <source>
        <dbReference type="Proteomes" id="UP000292424"/>
    </source>
</evidence>
<evidence type="ECO:0000256" key="6">
    <source>
        <dbReference type="ARBA" id="ARBA00022793"/>
    </source>
</evidence>
<keyword evidence="11" id="KW-0670">Pyruvate</keyword>
<feature type="binding site" evidence="10">
    <location>
        <position position="201"/>
    </location>
    <ligand>
        <name>ATP</name>
        <dbReference type="ChEBI" id="CHEBI:30616"/>
    </ligand>
</feature>
<dbReference type="Gene3D" id="3.40.449.10">
    <property type="entry name" value="Phosphoenolpyruvate Carboxykinase, domain 1"/>
    <property type="match status" value="1"/>
</dbReference>
<keyword evidence="6 10" id="KW-0210">Decarboxylase</keyword>
<evidence type="ECO:0000256" key="2">
    <source>
        <dbReference type="ARBA" id="ARBA00006052"/>
    </source>
</evidence>
<evidence type="ECO:0000256" key="5">
    <source>
        <dbReference type="ARBA" id="ARBA00022741"/>
    </source>
</evidence>
<feature type="binding site" evidence="10">
    <location>
        <position position="323"/>
    </location>
    <ligand>
        <name>ATP</name>
        <dbReference type="ChEBI" id="CHEBI:30616"/>
    </ligand>
</feature>
<feature type="binding site" evidence="10">
    <location>
        <begin position="237"/>
        <end position="245"/>
    </location>
    <ligand>
        <name>ATP</name>
        <dbReference type="ChEBI" id="CHEBI:30616"/>
    </ligand>
</feature>
<keyword evidence="10" id="KW-0963">Cytoplasm</keyword>
<dbReference type="InterPro" id="IPR001272">
    <property type="entry name" value="PEP_carboxykinase_ATP"/>
</dbReference>
<dbReference type="InterPro" id="IPR015994">
    <property type="entry name" value="PEPCK_ATP_CS"/>
</dbReference>
<dbReference type="AlphaFoldDB" id="A0A5P2G790"/>
<organism evidence="11 12">
    <name type="scientific">Rhizosphaericola mali</name>
    <dbReference type="NCBI Taxonomy" id="2545455"/>
    <lineage>
        <taxon>Bacteria</taxon>
        <taxon>Pseudomonadati</taxon>
        <taxon>Bacteroidota</taxon>
        <taxon>Chitinophagia</taxon>
        <taxon>Chitinophagales</taxon>
        <taxon>Chitinophagaceae</taxon>
        <taxon>Rhizosphaericola</taxon>
    </lineage>
</organism>
<dbReference type="SUPFAM" id="SSF53795">
    <property type="entry name" value="PEP carboxykinase-like"/>
    <property type="match status" value="1"/>
</dbReference>
<evidence type="ECO:0000256" key="8">
    <source>
        <dbReference type="ARBA" id="ARBA00023239"/>
    </source>
</evidence>
<keyword evidence="8 10" id="KW-0456">Lyase</keyword>
<dbReference type="RefSeq" id="WP_131328258.1">
    <property type="nucleotide sequence ID" value="NZ_CP044016.1"/>
</dbReference>
<keyword evidence="11" id="KW-0808">Transferase</keyword>
<keyword evidence="12" id="KW-1185">Reference proteome</keyword>
<sequence length="540" mass="60069">MVELGVKHKNIDLSKYGIKPSIVNWNLTTEDLVSRTLELGQGKLNDTGALCVNTGKFTGRSPRDKFIVKDEITEHLVDWGQINNPISPLLFDSLYNTVCLHIKDQEIWVRGVKACADERYKLNILVVNETPWANLFCKQLFIRPEDQAITNFDADWLILQVPSFLAEPSIDGTRNENFTIVNFTRKIILIGGSAYTGEMKKGIFSVLNMSLPHYDKVLPMHCAANEGTNGDVALFFGLSGTGKTTLSTDPERSLIGDDEHGWAEGSIFNFEGGCYAKCINLTQEHEPQIYNAIKHGALVENTTFYQDSNQLNYSDSSITENTRVAYPIDYLEKIKSPSHGNEPTNIFFLSCDAFGVLPPIVKLNKEQAMYYFLSGYTAKVAGTEVGIAHPVSTFSACFGNVFLPLNPVIYANLLGEKLSKNEKINVWMVNTGWVGGPYGVGNRIKLAYSRQLIKSAIDGTIHQGGYNTHSVFGFQIPLKCPNVPNEVLNPRIQWDCPEAYDNAAIELAQKFVKNFEPYRKEANADIINASPITVRLANAS</sequence>
<evidence type="ECO:0000256" key="10">
    <source>
        <dbReference type="HAMAP-Rule" id="MF_00453"/>
    </source>
</evidence>
<feature type="binding site" evidence="10">
    <location>
        <position position="221"/>
    </location>
    <ligand>
        <name>ATP</name>
        <dbReference type="ChEBI" id="CHEBI:30616"/>
    </ligand>
</feature>
<comment type="pathway">
    <text evidence="1 10">Carbohydrate biosynthesis; gluconeogenesis.</text>
</comment>
<name>A0A5P2G790_9BACT</name>
<dbReference type="UniPathway" id="UPA00138"/>
<feature type="binding site" evidence="10">
    <location>
        <position position="201"/>
    </location>
    <ligand>
        <name>Mn(2+)</name>
        <dbReference type="ChEBI" id="CHEBI:29035"/>
    </ligand>
</feature>
<keyword evidence="4 10" id="KW-0312">Gluconeogenesis</keyword>
<dbReference type="PIRSF" id="PIRSF006294">
    <property type="entry name" value="PEP_crbxkin"/>
    <property type="match status" value="1"/>
</dbReference>
<dbReference type="GO" id="GO:0006094">
    <property type="term" value="P:gluconeogenesis"/>
    <property type="evidence" value="ECO:0007669"/>
    <property type="project" value="UniProtKB-UniRule"/>
</dbReference>
<dbReference type="HAMAP" id="MF_00453">
    <property type="entry name" value="PEPCK_ATP"/>
    <property type="match status" value="1"/>
</dbReference>
<feature type="binding site" evidence="10">
    <location>
        <position position="201"/>
    </location>
    <ligand>
        <name>substrate</name>
    </ligand>
</feature>
<dbReference type="Proteomes" id="UP000292424">
    <property type="component" value="Chromosome"/>
</dbReference>